<organism evidence="12 13">
    <name type="scientific">Rhynchospora breviuscula</name>
    <dbReference type="NCBI Taxonomy" id="2022672"/>
    <lineage>
        <taxon>Eukaryota</taxon>
        <taxon>Viridiplantae</taxon>
        <taxon>Streptophyta</taxon>
        <taxon>Embryophyta</taxon>
        <taxon>Tracheophyta</taxon>
        <taxon>Spermatophyta</taxon>
        <taxon>Magnoliopsida</taxon>
        <taxon>Liliopsida</taxon>
        <taxon>Poales</taxon>
        <taxon>Cyperaceae</taxon>
        <taxon>Cyperoideae</taxon>
        <taxon>Rhynchosporeae</taxon>
        <taxon>Rhynchospora</taxon>
    </lineage>
</organism>
<dbReference type="GO" id="GO:0006164">
    <property type="term" value="P:purine nucleotide biosynthetic process"/>
    <property type="evidence" value="ECO:0007669"/>
    <property type="project" value="UniProtKB-KW"/>
</dbReference>
<evidence type="ECO:0000256" key="1">
    <source>
        <dbReference type="ARBA" id="ARBA00005209"/>
    </source>
</evidence>
<accession>A0A9Q0CZV2</accession>
<evidence type="ECO:0000256" key="10">
    <source>
        <dbReference type="SAM" id="MobiDB-lite"/>
    </source>
</evidence>
<keyword evidence="8" id="KW-0479">Metal-binding</keyword>
<dbReference type="Pfam" id="PF00156">
    <property type="entry name" value="Pribosyltran"/>
    <property type="match status" value="1"/>
</dbReference>
<feature type="region of interest" description="Disordered" evidence="10">
    <location>
        <begin position="1"/>
        <end position="23"/>
    </location>
</feature>
<protein>
    <recommendedName>
        <fullName evidence="3">amidophosphoribosyltransferase</fullName>
        <ecNumber evidence="3">2.4.2.14</ecNumber>
    </recommendedName>
</protein>
<dbReference type="SUPFAM" id="SSF56235">
    <property type="entry name" value="N-terminal nucleophile aminohydrolases (Ntn hydrolases)"/>
    <property type="match status" value="1"/>
</dbReference>
<dbReference type="NCBIfam" id="TIGR01134">
    <property type="entry name" value="purF"/>
    <property type="match status" value="1"/>
</dbReference>
<dbReference type="GO" id="GO:0051536">
    <property type="term" value="F:iron-sulfur cluster binding"/>
    <property type="evidence" value="ECO:0007669"/>
    <property type="project" value="UniProtKB-KW"/>
</dbReference>
<dbReference type="InterPro" id="IPR029057">
    <property type="entry name" value="PRTase-like"/>
</dbReference>
<evidence type="ECO:0000256" key="2">
    <source>
        <dbReference type="ARBA" id="ARBA00010138"/>
    </source>
</evidence>
<gene>
    <name evidence="12" type="ORF">LUZ63_003017</name>
</gene>
<evidence type="ECO:0000256" key="7">
    <source>
        <dbReference type="ARBA" id="ARBA00022962"/>
    </source>
</evidence>
<keyword evidence="8" id="KW-0411">Iron-sulfur</keyword>
<keyword evidence="8" id="KW-0408">Iron</keyword>
<dbReference type="InterPro" id="IPR000836">
    <property type="entry name" value="PRTase_dom"/>
</dbReference>
<name>A0A9Q0CZV2_9POAL</name>
<keyword evidence="5" id="KW-0808">Transferase</keyword>
<keyword evidence="6" id="KW-0658">Purine biosynthesis</keyword>
<dbReference type="Gene3D" id="3.40.50.2020">
    <property type="match status" value="1"/>
</dbReference>
<dbReference type="GO" id="GO:0004044">
    <property type="term" value="F:amidophosphoribosyltransferase activity"/>
    <property type="evidence" value="ECO:0007669"/>
    <property type="project" value="UniProtKB-EC"/>
</dbReference>
<dbReference type="EMBL" id="JAMQYH010000001">
    <property type="protein sequence ID" value="KAJ1703238.1"/>
    <property type="molecule type" value="Genomic_DNA"/>
</dbReference>
<proteinExistence type="inferred from homology"/>
<feature type="compositionally biased region" description="Polar residues" evidence="10">
    <location>
        <begin position="1"/>
        <end position="12"/>
    </location>
</feature>
<dbReference type="Gene3D" id="3.60.20.10">
    <property type="entry name" value="Glutamine Phosphoribosylpyrophosphate, subunit 1, domain 1"/>
    <property type="match status" value="1"/>
</dbReference>
<evidence type="ECO:0000256" key="5">
    <source>
        <dbReference type="ARBA" id="ARBA00022679"/>
    </source>
</evidence>
<evidence type="ECO:0000259" key="11">
    <source>
        <dbReference type="PROSITE" id="PS51278"/>
    </source>
</evidence>
<dbReference type="CDD" id="cd00715">
    <property type="entry name" value="GPATase_N"/>
    <property type="match status" value="1"/>
</dbReference>
<evidence type="ECO:0000313" key="13">
    <source>
        <dbReference type="Proteomes" id="UP001151287"/>
    </source>
</evidence>
<comment type="pathway">
    <text evidence="1">Purine metabolism; IMP biosynthesis via de novo pathway; N(1)-(5-phospho-D-ribosyl)glycinamide from 5-phospho-alpha-D-ribose 1-diphosphate: step 1/2.</text>
</comment>
<dbReference type="PROSITE" id="PS51278">
    <property type="entry name" value="GATASE_TYPE_2"/>
    <property type="match status" value="1"/>
</dbReference>
<reference evidence="12" key="1">
    <citation type="journal article" date="2022" name="Cell">
        <title>Repeat-based holocentromeres influence genome architecture and karyotype evolution.</title>
        <authorList>
            <person name="Hofstatter P.G."/>
            <person name="Thangavel G."/>
            <person name="Lux T."/>
            <person name="Neumann P."/>
            <person name="Vondrak T."/>
            <person name="Novak P."/>
            <person name="Zhang M."/>
            <person name="Costa L."/>
            <person name="Castellani M."/>
            <person name="Scott A."/>
            <person name="Toegelov H."/>
            <person name="Fuchs J."/>
            <person name="Mata-Sucre Y."/>
            <person name="Dias Y."/>
            <person name="Vanzela A.L.L."/>
            <person name="Huettel B."/>
            <person name="Almeida C.C.S."/>
            <person name="Simkova H."/>
            <person name="Souza G."/>
            <person name="Pedrosa-Harand A."/>
            <person name="Macas J."/>
            <person name="Mayer K.F.X."/>
            <person name="Houben A."/>
            <person name="Marques A."/>
        </authorList>
    </citation>
    <scope>NUCLEOTIDE SEQUENCE</scope>
    <source>
        <strain evidence="12">RhyBre1mFocal</strain>
    </source>
</reference>
<comment type="catalytic activity">
    <reaction evidence="9">
        <text>5-phospho-beta-D-ribosylamine + L-glutamate + diphosphate = 5-phospho-alpha-D-ribose 1-diphosphate + L-glutamine + H2O</text>
        <dbReference type="Rhea" id="RHEA:14905"/>
        <dbReference type="ChEBI" id="CHEBI:15377"/>
        <dbReference type="ChEBI" id="CHEBI:29985"/>
        <dbReference type="ChEBI" id="CHEBI:33019"/>
        <dbReference type="ChEBI" id="CHEBI:58017"/>
        <dbReference type="ChEBI" id="CHEBI:58359"/>
        <dbReference type="ChEBI" id="CHEBI:58681"/>
        <dbReference type="EC" id="2.4.2.14"/>
    </reaction>
</comment>
<evidence type="ECO:0000256" key="3">
    <source>
        <dbReference type="ARBA" id="ARBA00011941"/>
    </source>
</evidence>
<keyword evidence="13" id="KW-1185">Reference proteome</keyword>
<evidence type="ECO:0000313" key="12">
    <source>
        <dbReference type="EMBL" id="KAJ1703238.1"/>
    </source>
</evidence>
<dbReference type="InterPro" id="IPR029055">
    <property type="entry name" value="Ntn_hydrolases_N"/>
</dbReference>
<keyword evidence="4" id="KW-0328">Glycosyltransferase</keyword>
<comment type="caution">
    <text evidence="12">The sequence shown here is derived from an EMBL/GenBank/DDBJ whole genome shotgun (WGS) entry which is preliminary data.</text>
</comment>
<keyword evidence="7" id="KW-0315">Glutamine amidotransferase</keyword>
<dbReference type="SUPFAM" id="SSF53271">
    <property type="entry name" value="PRTase-like"/>
    <property type="match status" value="1"/>
</dbReference>
<dbReference type="EC" id="2.4.2.14" evidence="3"/>
<dbReference type="PANTHER" id="PTHR11907">
    <property type="entry name" value="AMIDOPHOSPHORIBOSYLTRANSFERASE"/>
    <property type="match status" value="1"/>
</dbReference>
<dbReference type="OrthoDB" id="191723at2759"/>
<evidence type="ECO:0000256" key="8">
    <source>
        <dbReference type="ARBA" id="ARBA00023014"/>
    </source>
</evidence>
<evidence type="ECO:0000256" key="4">
    <source>
        <dbReference type="ARBA" id="ARBA00022676"/>
    </source>
</evidence>
<dbReference type="InterPro" id="IPR005854">
    <property type="entry name" value="PurF"/>
</dbReference>
<dbReference type="InterPro" id="IPR035584">
    <property type="entry name" value="PurF_N"/>
</dbReference>
<dbReference type="HAMAP" id="MF_01931">
    <property type="entry name" value="PurF"/>
    <property type="match status" value="1"/>
</dbReference>
<evidence type="ECO:0000256" key="9">
    <source>
        <dbReference type="ARBA" id="ARBA00048430"/>
    </source>
</evidence>
<dbReference type="InterPro" id="IPR017932">
    <property type="entry name" value="GATase_2_dom"/>
</dbReference>
<comment type="similarity">
    <text evidence="2">In the C-terminal section; belongs to the purine/pyrimidine phosphoribosyltransferase family.</text>
</comment>
<sequence length="575" mass="62239">MSSKGSLIQTESPFPLSLPKKRGNKQKKLFTSSFHSSMAATTSFTSSFTIEPPHVSSKTSALSLRHLAFSPKAFSLPSPSLSLRSQPRFFSPLFASHTDTNPFFNDDFDKPREECGVFGVIGDPDAASLCYLGLQKLQHRGEEGAGIVTADPESNKLQAVTGLGLVTDVFASPELLKSLPGTMAIGHVRYSTSGATAALKNVQPFLASYRFGQLAVCHNGNLLNHDKLKMELESRGSIFNTSSDTEVILHLIAASTSRPLLSRIIEACESLEGAYSLLFLTSSKLYAVRDPFGFRPLVLGRRPNGALVFASETCALDLVDAKYLREINPGEVAVVDLADMSISSACLMPPKPRKACIFEHIYFALPNSIVYGRAVHESRLAFGQALAEESPVQADVVVPVPDSGFFAALGYSQASGIPFGQGLIRSHYVGRTFIQPEQHIRDLSVRLKLSPVGGVLEGKSVVVVDDSIVRGTTSSKIVRLLRDAGAREVHMRIASPPVVGSCYYGVDTPSEGELISNRMDTAGVCRQIGSDTLAFLSLSKLHNLLGDEAPTFCDACFSKKYPVPPRKYEKVEEEE</sequence>
<dbReference type="GO" id="GO:0009113">
    <property type="term" value="P:purine nucleobase biosynthetic process"/>
    <property type="evidence" value="ECO:0007669"/>
    <property type="project" value="InterPro"/>
</dbReference>
<dbReference type="Pfam" id="PF13537">
    <property type="entry name" value="GATase_7"/>
    <property type="match status" value="1"/>
</dbReference>
<dbReference type="CDD" id="cd06223">
    <property type="entry name" value="PRTases_typeI"/>
    <property type="match status" value="1"/>
</dbReference>
<dbReference type="AlphaFoldDB" id="A0A9Q0CZV2"/>
<dbReference type="Proteomes" id="UP001151287">
    <property type="component" value="Unassembled WGS sequence"/>
</dbReference>
<evidence type="ECO:0000256" key="6">
    <source>
        <dbReference type="ARBA" id="ARBA00022755"/>
    </source>
</evidence>
<feature type="domain" description="Glutamine amidotransferase type-2" evidence="11">
    <location>
        <begin position="115"/>
        <end position="338"/>
    </location>
</feature>